<proteinExistence type="predicted"/>
<dbReference type="EMBL" id="BSTJ01000017">
    <property type="protein sequence ID" value="GLY81092.1"/>
    <property type="molecule type" value="Genomic_DNA"/>
</dbReference>
<dbReference type="SUPFAM" id="SSF82171">
    <property type="entry name" value="DPP6 N-terminal domain-like"/>
    <property type="match status" value="1"/>
</dbReference>
<evidence type="ECO:0000256" key="1">
    <source>
        <dbReference type="SAM" id="MobiDB-lite"/>
    </source>
</evidence>
<dbReference type="Proteomes" id="UP001165135">
    <property type="component" value="Unassembled WGS sequence"/>
</dbReference>
<reference evidence="3" key="1">
    <citation type="submission" date="2023-03" db="EMBL/GenBank/DDBJ databases">
        <title>Actinoallomurus iriomotensis NBRC 103681.</title>
        <authorList>
            <person name="Ichikawa N."/>
            <person name="Sato H."/>
            <person name="Tonouchi N."/>
        </authorList>
    </citation>
    <scope>NUCLEOTIDE SEQUENCE</scope>
    <source>
        <strain evidence="3">NBRC 103681</strain>
    </source>
</reference>
<evidence type="ECO:0000313" key="4">
    <source>
        <dbReference type="Proteomes" id="UP001165135"/>
    </source>
</evidence>
<name>A0A9W6RVX6_9ACTN</name>
<keyword evidence="2" id="KW-0812">Transmembrane</keyword>
<accession>A0A9W6RVX6</accession>
<feature type="transmembrane region" description="Helical" evidence="2">
    <location>
        <begin position="41"/>
        <end position="60"/>
    </location>
</feature>
<dbReference type="Gene3D" id="2.130.10.10">
    <property type="entry name" value="YVTN repeat-like/Quinoprotein amine dehydrogenase"/>
    <property type="match status" value="1"/>
</dbReference>
<protein>
    <submittedName>
        <fullName evidence="3">Uncharacterized protein</fullName>
    </submittedName>
</protein>
<comment type="caution">
    <text evidence="3">The sequence shown here is derived from an EMBL/GenBank/DDBJ whole genome shotgun (WGS) entry which is preliminary data.</text>
</comment>
<keyword evidence="2" id="KW-0472">Membrane</keyword>
<dbReference type="AlphaFoldDB" id="A0A9W6RVX6"/>
<gene>
    <name evidence="3" type="ORF">Airi01_093590</name>
</gene>
<dbReference type="RefSeq" id="WP_285634998.1">
    <property type="nucleotide sequence ID" value="NZ_BSTJ01000017.1"/>
</dbReference>
<organism evidence="3 4">
    <name type="scientific">Actinoallomurus iriomotensis</name>
    <dbReference type="NCBI Taxonomy" id="478107"/>
    <lineage>
        <taxon>Bacteria</taxon>
        <taxon>Bacillati</taxon>
        <taxon>Actinomycetota</taxon>
        <taxon>Actinomycetes</taxon>
        <taxon>Streptosporangiales</taxon>
        <taxon>Thermomonosporaceae</taxon>
        <taxon>Actinoallomurus</taxon>
    </lineage>
</organism>
<dbReference type="InterPro" id="IPR015943">
    <property type="entry name" value="WD40/YVTN_repeat-like_dom_sf"/>
</dbReference>
<evidence type="ECO:0000313" key="3">
    <source>
        <dbReference type="EMBL" id="GLY81092.1"/>
    </source>
</evidence>
<evidence type="ECO:0000256" key="2">
    <source>
        <dbReference type="SAM" id="Phobius"/>
    </source>
</evidence>
<keyword evidence="2" id="KW-1133">Transmembrane helix</keyword>
<feature type="region of interest" description="Disordered" evidence="1">
    <location>
        <begin position="63"/>
        <end position="82"/>
    </location>
</feature>
<sequence length="376" mass="40636">MNTETYVRRVLDEWSTEARVPGGLADRALGRRRTGRRTTRAVLVVAAAVLLIVAGVTVGVQGGPRPATHPVDTSLRTDPNDAPPKRLVAAGQVALSTYRTLRVSGKKVVYTWYLYDPASGGYRKVPWAWLAVAPGLRQAAVLDGPLPSARVGILDMKTQRVTRWIPLKAAAGGLAWSPDGRRLLVTTYATDPDAQYHKGTGARTGFIVVDPRSGEAHFHSLLFNRADPNGRQDLGWSRDGTLIWATTMSFNPPTRLFYDLNGVRRPAPAHEADSLEEAGISPNGRLIATHGGASPGLGIADTNGRTVSRLPVMQLVAWADDTHVIAVTCDLAECGGPRTLSHRYVLMSIDGRTSVPLTGYKALGIVNSWDPVFTRR</sequence>